<dbReference type="OrthoDB" id="8243283at2"/>
<name>A0A1H4TB97_9BRAD</name>
<dbReference type="EMBL" id="FNTI01000001">
    <property type="protein sequence ID" value="SEC53617.1"/>
    <property type="molecule type" value="Genomic_DNA"/>
</dbReference>
<evidence type="ECO:0000313" key="2">
    <source>
        <dbReference type="Proteomes" id="UP000183208"/>
    </source>
</evidence>
<dbReference type="AlphaFoldDB" id="A0A1H4TB97"/>
<protein>
    <submittedName>
        <fullName evidence="1">Uncharacterized protein</fullName>
    </submittedName>
</protein>
<proteinExistence type="predicted"/>
<evidence type="ECO:0000313" key="1">
    <source>
        <dbReference type="EMBL" id="SEC53617.1"/>
    </source>
</evidence>
<sequence>MEEMPRKSAAELEAECLRLLAMDPHTRGIKRVEIIRLYPKGTGPNWTYGALDPMPTRAGLAIAQTLIASVYGRWALAD</sequence>
<reference evidence="1 2" key="1">
    <citation type="submission" date="2016-10" db="EMBL/GenBank/DDBJ databases">
        <authorList>
            <person name="de Groot N.N."/>
        </authorList>
    </citation>
    <scope>NUCLEOTIDE SEQUENCE [LARGE SCALE GENOMIC DNA]</scope>
    <source>
        <strain evidence="1 2">GAS522</strain>
    </source>
</reference>
<dbReference type="Proteomes" id="UP000183208">
    <property type="component" value="Unassembled WGS sequence"/>
</dbReference>
<gene>
    <name evidence="1" type="ORF">SAMN05444171_1655</name>
</gene>
<accession>A0A1H4TB97</accession>
<dbReference type="RefSeq" id="WP_074817692.1">
    <property type="nucleotide sequence ID" value="NZ_FNTI01000001.1"/>
</dbReference>
<organism evidence="1 2">
    <name type="scientific">Bradyrhizobium lablabi</name>
    <dbReference type="NCBI Taxonomy" id="722472"/>
    <lineage>
        <taxon>Bacteria</taxon>
        <taxon>Pseudomonadati</taxon>
        <taxon>Pseudomonadota</taxon>
        <taxon>Alphaproteobacteria</taxon>
        <taxon>Hyphomicrobiales</taxon>
        <taxon>Nitrobacteraceae</taxon>
        <taxon>Bradyrhizobium</taxon>
    </lineage>
</organism>